<gene>
    <name evidence="4" type="ORF">A2V47_09185</name>
</gene>
<evidence type="ECO:0000259" key="3">
    <source>
        <dbReference type="Pfam" id="PF01555"/>
    </source>
</evidence>
<dbReference type="Gene3D" id="3.40.50.150">
    <property type="entry name" value="Vaccinia Virus protein VP39"/>
    <property type="match status" value="2"/>
</dbReference>
<sequence>MISSQKIKETATKYIIKNCNINTIQTKSKSPEEILNLFKKKGIDEDWTFAEYKPSDTGKWTHSYHRYPAKFIPQLVEKLIDEYITSEDAHIDDPFMGCGTTIVTAISRGFTGSGTDINKISSLITQVKSTPIEPSYLDQKIKSLLAKLEFIADSQSQNLFPGANIEHLIPQKHIERINYWFNEQNKNELGMILRTIYDEEDKTIRNFFLIAFSHILKNCSIWLQGSTKPTRDFKKKPTKPYIILRRHLKKMQRGNNSFYQTVPLKVKNNIKNYLNIKIQDAKTQPTSSNEVDLIISSSPYVTSYEYADLHQLSTIWLEFADSLTEYRKEFIGSAHKHSNNKKLKSNIAQEIVNKMQEKNKKMAKEISTFFIDMQEVFNESYRILKNGGRCCYVIGDTCLKGVDILNAEVFAESLQYSGFIIDRIIKRKIPSKILPQKRDIKTGRFASNHHANSEAYPIEYIVIGLKE</sequence>
<evidence type="ECO:0000313" key="5">
    <source>
        <dbReference type="Proteomes" id="UP000177701"/>
    </source>
</evidence>
<dbReference type="GO" id="GO:0003677">
    <property type="term" value="F:DNA binding"/>
    <property type="evidence" value="ECO:0007669"/>
    <property type="project" value="InterPro"/>
</dbReference>
<dbReference type="GO" id="GO:0008170">
    <property type="term" value="F:N-methyltransferase activity"/>
    <property type="evidence" value="ECO:0007669"/>
    <property type="project" value="InterPro"/>
</dbReference>
<dbReference type="InterPro" id="IPR029063">
    <property type="entry name" value="SAM-dependent_MTases_sf"/>
</dbReference>
<organism evidence="4 5">
    <name type="scientific">Candidatus Sediminicultor quintus</name>
    <dbReference type="NCBI Taxonomy" id="1797291"/>
    <lineage>
        <taxon>Bacteria</taxon>
        <taxon>Pseudomonadati</taxon>
        <taxon>Atribacterota</taxon>
        <taxon>Candidatus Phoenicimicrobiia</taxon>
        <taxon>Candidatus Pheonicimicrobiales</taxon>
        <taxon>Candidatus Phoenicimicrobiaceae</taxon>
        <taxon>Candidatus Sediminicultor</taxon>
    </lineage>
</organism>
<protein>
    <recommendedName>
        <fullName evidence="3">DNA methylase N-4/N-6 domain-containing protein</fullName>
    </recommendedName>
</protein>
<accession>A0A1F5A8N5</accession>
<dbReference type="SUPFAM" id="SSF53335">
    <property type="entry name" value="S-adenosyl-L-methionine-dependent methyltransferases"/>
    <property type="match status" value="2"/>
</dbReference>
<dbReference type="EMBL" id="MEYH01000072">
    <property type="protein sequence ID" value="OGD14911.1"/>
    <property type="molecule type" value="Genomic_DNA"/>
</dbReference>
<dbReference type="AlphaFoldDB" id="A0A1F5A8N5"/>
<keyword evidence="1" id="KW-0489">Methyltransferase</keyword>
<dbReference type="InterPro" id="IPR002941">
    <property type="entry name" value="DNA_methylase_N4/N6"/>
</dbReference>
<comment type="caution">
    <text evidence="4">The sequence shown here is derived from an EMBL/GenBank/DDBJ whole genome shotgun (WGS) entry which is preliminary data.</text>
</comment>
<dbReference type="STRING" id="1797291.A2V47_09185"/>
<proteinExistence type="predicted"/>
<dbReference type="Pfam" id="PF01555">
    <property type="entry name" value="N6_N4_Mtase"/>
    <property type="match status" value="1"/>
</dbReference>
<evidence type="ECO:0000256" key="1">
    <source>
        <dbReference type="ARBA" id="ARBA00022603"/>
    </source>
</evidence>
<evidence type="ECO:0000313" key="4">
    <source>
        <dbReference type="EMBL" id="OGD14911.1"/>
    </source>
</evidence>
<feature type="domain" description="DNA methylase N-4/N-6" evidence="3">
    <location>
        <begin position="36"/>
        <end position="119"/>
    </location>
</feature>
<evidence type="ECO:0000256" key="2">
    <source>
        <dbReference type="ARBA" id="ARBA00022679"/>
    </source>
</evidence>
<keyword evidence="2" id="KW-0808">Transferase</keyword>
<dbReference type="Proteomes" id="UP000177701">
    <property type="component" value="Unassembled WGS sequence"/>
</dbReference>
<reference evidence="4 5" key="1">
    <citation type="journal article" date="2016" name="Nat. Commun.">
        <title>Thousands of microbial genomes shed light on interconnected biogeochemical processes in an aquifer system.</title>
        <authorList>
            <person name="Anantharaman K."/>
            <person name="Brown C.T."/>
            <person name="Hug L.A."/>
            <person name="Sharon I."/>
            <person name="Castelle C.J."/>
            <person name="Probst A.J."/>
            <person name="Thomas B.C."/>
            <person name="Singh A."/>
            <person name="Wilkins M.J."/>
            <person name="Karaoz U."/>
            <person name="Brodie E.L."/>
            <person name="Williams K.H."/>
            <person name="Hubbard S.S."/>
            <person name="Banfield J.F."/>
        </authorList>
    </citation>
    <scope>NUCLEOTIDE SEQUENCE [LARGE SCALE GENOMIC DNA]</scope>
</reference>
<name>A0A1F5A8N5_9BACT</name>
<dbReference type="GO" id="GO:0032259">
    <property type="term" value="P:methylation"/>
    <property type="evidence" value="ECO:0007669"/>
    <property type="project" value="UniProtKB-KW"/>
</dbReference>